<proteinExistence type="predicted"/>
<feature type="region of interest" description="Disordered" evidence="1">
    <location>
        <begin position="1831"/>
        <end position="1879"/>
    </location>
</feature>
<gene>
    <name evidence="3" type="ORF">ACFSQW_04360</name>
</gene>
<dbReference type="Gene3D" id="2.60.40.10">
    <property type="entry name" value="Immunoglobulins"/>
    <property type="match status" value="1"/>
</dbReference>
<dbReference type="Proteomes" id="UP001597440">
    <property type="component" value="Unassembled WGS sequence"/>
</dbReference>
<dbReference type="PANTHER" id="PTHR34819">
    <property type="entry name" value="LARGE CYSTEINE-RICH PERIPLASMIC PROTEIN OMCB"/>
    <property type="match status" value="1"/>
</dbReference>
<evidence type="ECO:0000256" key="1">
    <source>
        <dbReference type="SAM" id="MobiDB-lite"/>
    </source>
</evidence>
<dbReference type="InterPro" id="IPR051172">
    <property type="entry name" value="Chlamydia_OmcB"/>
</dbReference>
<feature type="compositionally biased region" description="Polar residues" evidence="1">
    <location>
        <begin position="2004"/>
        <end position="2017"/>
    </location>
</feature>
<keyword evidence="4" id="KW-1185">Reference proteome</keyword>
<feature type="compositionally biased region" description="Basic and acidic residues" evidence="1">
    <location>
        <begin position="2267"/>
        <end position="2284"/>
    </location>
</feature>
<sequence>MKFKFRGYVGKVFLWLLTMLAVVGTLQAQQGRINADLAVPNLEVENGAKTLKVRINKTNDECAEGKLSIKLPSGFKYVKKSVKIDGQALVSPAVETINTDGVTIPVAISSGTSGYVEVTYDVEALCPALKVNVTDRFASYTLKGCGADATAKGNIINLQYAVLNISVTPNLTMGLVGQELTRTITIKNSGTGGLPAFRIPVKYGNGIIRLQEGQATLPIGLTFNENDNTYSYVGNFVAGSTLTFTEKVAINNCEGLLSTYEAIYGESCERNNNDKASVAVQIDDSKRPRIVISDVSELQTVCMGGTYKHEWKVENTGNAPASSIVLDINAAKIDGAITFSGVNSALGTVSGSTLKIERLEPGEVLIVTFTQRYATPASGTDCALAPKSYTTESTGYKVTYIHKESCIGGKTPEYAASATTKGGLTFAFAGENVGEQDIIGAAPYQADFKIGTWSFPKEGLVADAYLEITIDLSADLSQSDLANLKLFNGAKDIATEVTKVSDTKYKIKIKRDALIQNTEGNWRLKFPLTLTCPTTEANPSYKITSTLHNCGNEITFACETIALDATCPTGDCDGGGMHRGKVSLQRVTIGLADTDNNGIPDSNSPATGLGESIRSFVAGDVIEIAQQGTVIAPKNETDHVWKNGGRFEVSVVDAGLGLVSSGLFGKVVVVRNGTTAFTFENIAIQSEGNKFFIVLPAENQTSAFAGFVSGDKVTASLLLKATKANANTGLKRFVTGYGLYDASKPNPNLLTCGILDKVSGYYASTALNTGTDNGTYNIPGCESGQEGAGFRIDFAIDGDAYRNALFPDEFREIAKPKTVTFEVSSGLTMKGYRVELEGNGANPTHIDVNGLSVSGGTYAINANTLAGHLRALKGNSPWGVIDEGFTFIVRPIVTPNCIETSLKETIKVSATVDGSFYSEGKDHVNVVDVPVKAQTLNYNTDNDKLEVKVSQVSTIAYTQEAKWLVKVSNRSEFRKFDNLWLAKTKGNVDISSIIEVESLTDMTEVNSGILKNNGGVYNLNHINAEQSRYFLVTAAVKNCEDGNIEIAYGSDCKGVPASVAEASCKKSYAEQLSFVLVDPILQTTVIDDPGVGPLPICKPITYIVEINNAGGEAKDLKLNIKMASFLNYVGVGNISTNAYMSDVYTTRPGNIIFKESTPIQGVGLSGDKTEAIITIPASFLKNNSLQNGERFYLKFQLQVASCEFKSGQTVTLTPAAKNFCGKEVKGVERILEAGTDRIILDGAPLDEPVVDLTGEVKINLTPALGDPLTATYTAVVTNIGKDGKEHPITGRISNGRDASKFIYKYALKLPEGWVIDNPQGFIAENKLKYTNVLDPVKGYIFEFNEDLAFQERITLKGKIRFEGDVKSIECGNSEFTFGNIQQEVYTTFKPAGTCSLALSCGGMELLTKDHSTPFNLSRIKPDYKEQAFCIKGTPNLSQVVLTNNGIVEWYRDKELTDRILDSELANEDLYARYRAKAGKGIAAGEIGEIVYYAANRLVEESTCLSENTEVRIVLEVDPIANAGLDQLKYNDGKFALAANNPVRSSTNQTGSSGEWIVIIQPAKGGVTFSNKYSYESTATIEQGNTATLEWQVKNDCGSASDQVVIRSEIATIELTKLAKKQVKDDVKDKDNDGRHSEGDEIEYEFVIKNTGEVTLKAPFRIVDEKLGWTGAGFEISGLTELVKYQEFRFSAPVPYAITQKDMNDGKVVNTATVTGKTPEIPTGSNTPIDIKSKLASKTTDLIQAPKLQLIKSITSIGGKSKVGDKITYTFVVTNTGNVTIKDLKLTDAKLGLKGSGSFKPSTTIDPGKTATATADYELVQEDLDRGYIENTATATGTDPKGKPVEDVSDTGTRPDGSVIDKPGEEDNDGDGNPNNDPTILDLVQIPGIKLEKKGEYKGDKDRAKVGDKVEYTFVVTNTGNITLKDVVLTDTEFSGKGNKLTITGPAGNPSGNTVSKLAPKATLTYKAIYSLTQEDIDAGKLINQASVTANPKVLDPTKPLPPVTGTSVDPNNPSEPNGKTVVSIPQKADVSVEKTASRTEFSVIGDDITYTIKVTNTGNVTLTDFVFSDTMFPTWVPNPKLDKLEPGKSQAYTIVKAITQDILTAGADLFNEVTVTAKDPNGEPAEDDDNVTVPYKKNVILASPDTYGPFNGRDEHTTRTVLENDRLNGVVVQSGQVILTPGIVVDKDKQPIQGIVMNVDGTISITKGVVPAGTYTYPYTICEALNTTNCSSTVATIVIIASPIKAEDDKFGPINGKDKTVTPSVLENDKLNDNKVDPKDVKIT</sequence>
<dbReference type="InterPro" id="IPR047589">
    <property type="entry name" value="DUF11_rpt"/>
</dbReference>
<reference evidence="4" key="1">
    <citation type="journal article" date="2019" name="Int. J. Syst. Evol. Microbiol.">
        <title>The Global Catalogue of Microorganisms (GCM) 10K type strain sequencing project: providing services to taxonomists for standard genome sequencing and annotation.</title>
        <authorList>
            <consortium name="The Broad Institute Genomics Platform"/>
            <consortium name="The Broad Institute Genome Sequencing Center for Infectious Disease"/>
            <person name="Wu L."/>
            <person name="Ma J."/>
        </authorList>
    </citation>
    <scope>NUCLEOTIDE SEQUENCE [LARGE SCALE GENOMIC DNA]</scope>
    <source>
        <strain evidence="4">KCTC 52298</strain>
    </source>
</reference>
<feature type="domain" description="DUF7507" evidence="2">
    <location>
        <begin position="2029"/>
        <end position="2127"/>
    </location>
</feature>
<evidence type="ECO:0000313" key="4">
    <source>
        <dbReference type="Proteomes" id="UP001597440"/>
    </source>
</evidence>
<name>A0ABW5L1K4_9SPHI</name>
<feature type="domain" description="DUF7507" evidence="2">
    <location>
        <begin position="1744"/>
        <end position="1846"/>
    </location>
</feature>
<dbReference type="InterPro" id="IPR055354">
    <property type="entry name" value="DUF7507"/>
</dbReference>
<evidence type="ECO:0000313" key="3">
    <source>
        <dbReference type="EMBL" id="MFD2553611.1"/>
    </source>
</evidence>
<organism evidence="3 4">
    <name type="scientific">Sphingobacterium tabacisoli</name>
    <dbReference type="NCBI Taxonomy" id="2044855"/>
    <lineage>
        <taxon>Bacteria</taxon>
        <taxon>Pseudomonadati</taxon>
        <taxon>Bacteroidota</taxon>
        <taxon>Sphingobacteriia</taxon>
        <taxon>Sphingobacteriales</taxon>
        <taxon>Sphingobacteriaceae</taxon>
        <taxon>Sphingobacterium</taxon>
    </lineage>
</organism>
<comment type="caution">
    <text evidence="3">The sequence shown here is derived from an EMBL/GenBank/DDBJ whole genome shotgun (WGS) entry which is preliminary data.</text>
</comment>
<feature type="domain" description="DUF7507" evidence="2">
    <location>
        <begin position="1886"/>
        <end position="1992"/>
    </location>
</feature>
<dbReference type="EMBL" id="JBHULD010000004">
    <property type="protein sequence ID" value="MFD2553611.1"/>
    <property type="molecule type" value="Genomic_DNA"/>
</dbReference>
<feature type="non-terminal residue" evidence="3">
    <location>
        <position position="2284"/>
    </location>
</feature>
<evidence type="ECO:0000259" key="2">
    <source>
        <dbReference type="Pfam" id="PF24346"/>
    </source>
</evidence>
<dbReference type="InterPro" id="IPR013783">
    <property type="entry name" value="Ig-like_fold"/>
</dbReference>
<protein>
    <recommendedName>
        <fullName evidence="2">DUF7507 domain-containing protein</fullName>
    </recommendedName>
</protein>
<accession>A0ABW5L1K4</accession>
<feature type="compositionally biased region" description="Basic and acidic residues" evidence="1">
    <location>
        <begin position="2251"/>
        <end position="2260"/>
    </location>
</feature>
<dbReference type="Pfam" id="PF24346">
    <property type="entry name" value="DUF7507"/>
    <property type="match status" value="4"/>
</dbReference>
<feature type="domain" description="DUF7507" evidence="2">
    <location>
        <begin position="1626"/>
        <end position="1720"/>
    </location>
</feature>
<feature type="region of interest" description="Disordered" evidence="1">
    <location>
        <begin position="1993"/>
        <end position="2021"/>
    </location>
</feature>
<dbReference type="RefSeq" id="WP_380892343.1">
    <property type="nucleotide sequence ID" value="NZ_JBHULD010000004.1"/>
</dbReference>
<dbReference type="NCBIfam" id="TIGR01451">
    <property type="entry name" value="B_ant_repeat"/>
    <property type="match status" value="3"/>
</dbReference>
<feature type="region of interest" description="Disordered" evidence="1">
    <location>
        <begin position="2251"/>
        <end position="2284"/>
    </location>
</feature>
<dbReference type="PANTHER" id="PTHR34819:SF3">
    <property type="entry name" value="CELL SURFACE PROTEIN"/>
    <property type="match status" value="1"/>
</dbReference>